<organism evidence="1">
    <name type="scientific">Arundo donax</name>
    <name type="common">Giant reed</name>
    <name type="synonym">Donax arundinaceus</name>
    <dbReference type="NCBI Taxonomy" id="35708"/>
    <lineage>
        <taxon>Eukaryota</taxon>
        <taxon>Viridiplantae</taxon>
        <taxon>Streptophyta</taxon>
        <taxon>Embryophyta</taxon>
        <taxon>Tracheophyta</taxon>
        <taxon>Spermatophyta</taxon>
        <taxon>Magnoliopsida</taxon>
        <taxon>Liliopsida</taxon>
        <taxon>Poales</taxon>
        <taxon>Poaceae</taxon>
        <taxon>PACMAD clade</taxon>
        <taxon>Arundinoideae</taxon>
        <taxon>Arundineae</taxon>
        <taxon>Arundo</taxon>
    </lineage>
</organism>
<sequence>MYHYYVNLQIHKWWRVPTGLDQVHACHMREC</sequence>
<evidence type="ECO:0000313" key="1">
    <source>
        <dbReference type="EMBL" id="JAE00359.1"/>
    </source>
</evidence>
<dbReference type="AlphaFoldDB" id="A0A0A9EMX0"/>
<dbReference type="EMBL" id="GBRH01197537">
    <property type="protein sequence ID" value="JAE00359.1"/>
    <property type="molecule type" value="Transcribed_RNA"/>
</dbReference>
<accession>A0A0A9EMX0</accession>
<name>A0A0A9EMX0_ARUDO</name>
<proteinExistence type="predicted"/>
<reference evidence="1" key="1">
    <citation type="submission" date="2014-09" db="EMBL/GenBank/DDBJ databases">
        <authorList>
            <person name="Magalhaes I.L.F."/>
            <person name="Oliveira U."/>
            <person name="Santos F.R."/>
            <person name="Vidigal T.H.D.A."/>
            <person name="Brescovit A.D."/>
            <person name="Santos A.J."/>
        </authorList>
    </citation>
    <scope>NUCLEOTIDE SEQUENCE</scope>
    <source>
        <tissue evidence="1">Shoot tissue taken approximately 20 cm above the soil surface</tissue>
    </source>
</reference>
<reference evidence="1" key="2">
    <citation type="journal article" date="2015" name="Data Brief">
        <title>Shoot transcriptome of the giant reed, Arundo donax.</title>
        <authorList>
            <person name="Barrero R.A."/>
            <person name="Guerrero F.D."/>
            <person name="Moolhuijzen P."/>
            <person name="Goolsby J.A."/>
            <person name="Tidwell J."/>
            <person name="Bellgard S.E."/>
            <person name="Bellgard M.I."/>
        </authorList>
    </citation>
    <scope>NUCLEOTIDE SEQUENCE</scope>
    <source>
        <tissue evidence="1">Shoot tissue taken approximately 20 cm above the soil surface</tissue>
    </source>
</reference>
<protein>
    <submittedName>
        <fullName evidence="1">Uncharacterized protein</fullName>
    </submittedName>
</protein>